<proteinExistence type="predicted"/>
<dbReference type="OrthoDB" id="6169148at2759"/>
<dbReference type="InterPro" id="IPR036770">
    <property type="entry name" value="Ankyrin_rpt-contain_sf"/>
</dbReference>
<dbReference type="PROSITE" id="PS50297">
    <property type="entry name" value="ANK_REP_REGION"/>
    <property type="match status" value="2"/>
</dbReference>
<dbReference type="InterPro" id="IPR002110">
    <property type="entry name" value="Ankyrin_rpt"/>
</dbReference>
<dbReference type="Pfam" id="PF12796">
    <property type="entry name" value="Ank_2"/>
    <property type="match status" value="1"/>
</dbReference>
<dbReference type="InterPro" id="IPR027417">
    <property type="entry name" value="P-loop_NTPase"/>
</dbReference>
<feature type="repeat" description="ANK" evidence="3">
    <location>
        <begin position="43"/>
        <end position="67"/>
    </location>
</feature>
<keyword evidence="1" id="KW-0677">Repeat</keyword>
<gene>
    <name evidence="5" type="ORF">MGAL_10B068327</name>
</gene>
<evidence type="ECO:0000313" key="6">
    <source>
        <dbReference type="Proteomes" id="UP000596742"/>
    </source>
</evidence>
<evidence type="ECO:0000256" key="2">
    <source>
        <dbReference type="ARBA" id="ARBA00023043"/>
    </source>
</evidence>
<dbReference type="PANTHER" id="PTHR24171">
    <property type="entry name" value="ANKYRIN REPEAT DOMAIN-CONTAINING PROTEIN 39-RELATED"/>
    <property type="match status" value="1"/>
</dbReference>
<dbReference type="SUPFAM" id="SSF52540">
    <property type="entry name" value="P-loop containing nucleoside triphosphate hydrolases"/>
    <property type="match status" value="1"/>
</dbReference>
<dbReference type="Gene3D" id="3.30.70.1390">
    <property type="entry name" value="ROC domain from the Parkinson's disease-associated leucine-rich repeat kinase 2"/>
    <property type="match status" value="1"/>
</dbReference>
<dbReference type="Proteomes" id="UP000596742">
    <property type="component" value="Unassembled WGS sequence"/>
</dbReference>
<feature type="region of interest" description="Disordered" evidence="4">
    <location>
        <begin position="269"/>
        <end position="290"/>
    </location>
</feature>
<accession>A0A8B6BU93</accession>
<evidence type="ECO:0000256" key="1">
    <source>
        <dbReference type="ARBA" id="ARBA00022737"/>
    </source>
</evidence>
<name>A0A8B6BU93_MYTGA</name>
<dbReference type="Gene3D" id="1.25.40.20">
    <property type="entry name" value="Ankyrin repeat-containing domain"/>
    <property type="match status" value="1"/>
</dbReference>
<keyword evidence="6" id="KW-1185">Reference proteome</keyword>
<feature type="repeat" description="ANK" evidence="3">
    <location>
        <begin position="10"/>
        <end position="42"/>
    </location>
</feature>
<dbReference type="EMBL" id="UYJE01000663">
    <property type="protein sequence ID" value="VDH95043.1"/>
    <property type="molecule type" value="Genomic_DNA"/>
</dbReference>
<reference evidence="5" key="1">
    <citation type="submission" date="2018-11" db="EMBL/GenBank/DDBJ databases">
        <authorList>
            <person name="Alioto T."/>
            <person name="Alioto T."/>
        </authorList>
    </citation>
    <scope>NUCLEOTIDE SEQUENCE</scope>
</reference>
<sequence>MIRTAIHTQDGFTPLLFAVQEGHIEIVEFLVKAGCDIESKSKGGKNALHFAAEYGHLQITEWLIKEGGISPMNVTYQGKTPYKLAAEKNRQDSTEKRQEKNEIMDYLKIVMSTEKQNVSSKKPQQRGLLKVSKGPKEEIQIFSDKEFKGLLMSGAYRCFWNRIFLTGPFGVGKTSLAKILVGDEAPEERQSTDGIWIYLGRAGMDIKERCWIFLKHGTILNATVQSLLRSKEVTATVGAVKSVNDKEDLDTVKQSEETKNQDVVTSIPDASEVTHSGNMSKPGALISQDNIPHVKKKSKLQAFLDLPNRIQKAFKGKKPLHIITLEDRNKQKEKTKRDENLSAMDMSEEDIIELVRSQCHKGHYEMVIVPIDLWDFGGQKIYHMTHQLFITSRGTFLLIFNGSKDIHDEIPDYTELPGCQNKRNTAGK</sequence>
<protein>
    <submittedName>
        <fullName evidence="5">Uncharacterized protein</fullName>
    </submittedName>
</protein>
<dbReference type="AlphaFoldDB" id="A0A8B6BU93"/>
<evidence type="ECO:0000313" key="5">
    <source>
        <dbReference type="EMBL" id="VDH95043.1"/>
    </source>
</evidence>
<evidence type="ECO:0000256" key="3">
    <source>
        <dbReference type="PROSITE-ProRule" id="PRU00023"/>
    </source>
</evidence>
<evidence type="ECO:0000256" key="4">
    <source>
        <dbReference type="SAM" id="MobiDB-lite"/>
    </source>
</evidence>
<keyword evidence="2 3" id="KW-0040">ANK repeat</keyword>
<organism evidence="5 6">
    <name type="scientific">Mytilus galloprovincialis</name>
    <name type="common">Mediterranean mussel</name>
    <dbReference type="NCBI Taxonomy" id="29158"/>
    <lineage>
        <taxon>Eukaryota</taxon>
        <taxon>Metazoa</taxon>
        <taxon>Spiralia</taxon>
        <taxon>Lophotrochozoa</taxon>
        <taxon>Mollusca</taxon>
        <taxon>Bivalvia</taxon>
        <taxon>Autobranchia</taxon>
        <taxon>Pteriomorphia</taxon>
        <taxon>Mytilida</taxon>
        <taxon>Mytiloidea</taxon>
        <taxon>Mytilidae</taxon>
        <taxon>Mytilinae</taxon>
        <taxon>Mytilus</taxon>
    </lineage>
</organism>
<dbReference type="SUPFAM" id="SSF48403">
    <property type="entry name" value="Ankyrin repeat"/>
    <property type="match status" value="1"/>
</dbReference>
<comment type="caution">
    <text evidence="5">The sequence shown here is derived from an EMBL/GenBank/DDBJ whole genome shotgun (WGS) entry which is preliminary data.</text>
</comment>
<dbReference type="SMART" id="SM00248">
    <property type="entry name" value="ANK"/>
    <property type="match status" value="2"/>
</dbReference>
<dbReference type="PROSITE" id="PS50088">
    <property type="entry name" value="ANK_REPEAT"/>
    <property type="match status" value="2"/>
</dbReference>